<feature type="chain" id="PRO_5018052935" evidence="1">
    <location>
        <begin position="30"/>
        <end position="180"/>
    </location>
</feature>
<keyword evidence="1" id="KW-0732">Signal</keyword>
<sequence length="180" mass="19618">MAFVKVMFSPILYLAILFALLILPTSGAATPPENPKSIDTELTVTNSLKLRNSTLAEVLQNIGTDAGDKPPATGQVTPFNILWALVALNLTYITHPLNASMWIRPCYQYHAYVSFYLPLLDAPLLLVEILHHTRGARLKRAIQIAADARAKANSTEAPTGLSLKGLLSSSRRLISVITIL</sequence>
<dbReference type="InParanoid" id="A0A3N4KBF8"/>
<evidence type="ECO:0000313" key="2">
    <source>
        <dbReference type="EMBL" id="RPB06699.1"/>
    </source>
</evidence>
<dbReference type="Proteomes" id="UP000277580">
    <property type="component" value="Unassembled WGS sequence"/>
</dbReference>
<accession>A0A3N4KBF8</accession>
<evidence type="ECO:0000313" key="3">
    <source>
        <dbReference type="Proteomes" id="UP000277580"/>
    </source>
</evidence>
<reference evidence="2 3" key="1">
    <citation type="journal article" date="2018" name="Nat. Ecol. Evol.">
        <title>Pezizomycetes genomes reveal the molecular basis of ectomycorrhizal truffle lifestyle.</title>
        <authorList>
            <person name="Murat C."/>
            <person name="Payen T."/>
            <person name="Noel B."/>
            <person name="Kuo A."/>
            <person name="Morin E."/>
            <person name="Chen J."/>
            <person name="Kohler A."/>
            <person name="Krizsan K."/>
            <person name="Balestrini R."/>
            <person name="Da Silva C."/>
            <person name="Montanini B."/>
            <person name="Hainaut M."/>
            <person name="Levati E."/>
            <person name="Barry K.W."/>
            <person name="Belfiori B."/>
            <person name="Cichocki N."/>
            <person name="Clum A."/>
            <person name="Dockter R.B."/>
            <person name="Fauchery L."/>
            <person name="Guy J."/>
            <person name="Iotti M."/>
            <person name="Le Tacon F."/>
            <person name="Lindquist E.A."/>
            <person name="Lipzen A."/>
            <person name="Malagnac F."/>
            <person name="Mello A."/>
            <person name="Molinier V."/>
            <person name="Miyauchi S."/>
            <person name="Poulain J."/>
            <person name="Riccioni C."/>
            <person name="Rubini A."/>
            <person name="Sitrit Y."/>
            <person name="Splivallo R."/>
            <person name="Traeger S."/>
            <person name="Wang M."/>
            <person name="Zifcakova L."/>
            <person name="Wipf D."/>
            <person name="Zambonelli A."/>
            <person name="Paolocci F."/>
            <person name="Nowrousian M."/>
            <person name="Ottonello S."/>
            <person name="Baldrian P."/>
            <person name="Spatafora J.W."/>
            <person name="Henrissat B."/>
            <person name="Nagy L.G."/>
            <person name="Aury J.M."/>
            <person name="Wincker P."/>
            <person name="Grigoriev I.V."/>
            <person name="Bonfante P."/>
            <person name="Martin F.M."/>
        </authorList>
    </citation>
    <scope>NUCLEOTIDE SEQUENCE [LARGE SCALE GENOMIC DNA]</scope>
    <source>
        <strain evidence="2 3">CCBAS932</strain>
    </source>
</reference>
<evidence type="ECO:0000256" key="1">
    <source>
        <dbReference type="SAM" id="SignalP"/>
    </source>
</evidence>
<dbReference type="AlphaFoldDB" id="A0A3N4KBF8"/>
<dbReference type="EMBL" id="ML119235">
    <property type="protein sequence ID" value="RPB06699.1"/>
    <property type="molecule type" value="Genomic_DNA"/>
</dbReference>
<protein>
    <submittedName>
        <fullName evidence="2">Uncharacterized protein</fullName>
    </submittedName>
</protein>
<keyword evidence="3" id="KW-1185">Reference proteome</keyword>
<organism evidence="2 3">
    <name type="scientific">Morchella conica CCBAS932</name>
    <dbReference type="NCBI Taxonomy" id="1392247"/>
    <lineage>
        <taxon>Eukaryota</taxon>
        <taxon>Fungi</taxon>
        <taxon>Dikarya</taxon>
        <taxon>Ascomycota</taxon>
        <taxon>Pezizomycotina</taxon>
        <taxon>Pezizomycetes</taxon>
        <taxon>Pezizales</taxon>
        <taxon>Morchellaceae</taxon>
        <taxon>Morchella</taxon>
    </lineage>
</organism>
<proteinExistence type="predicted"/>
<feature type="signal peptide" evidence="1">
    <location>
        <begin position="1"/>
        <end position="29"/>
    </location>
</feature>
<name>A0A3N4KBF8_9PEZI</name>
<gene>
    <name evidence="2" type="ORF">P167DRAFT_580150</name>
</gene>